<dbReference type="RefSeq" id="WP_211940556.1">
    <property type="nucleotide sequence ID" value="NZ_CP073078.1"/>
</dbReference>
<evidence type="ECO:0000313" key="2">
    <source>
        <dbReference type="EMBL" id="QUD90505.1"/>
    </source>
</evidence>
<sequence>MAFEGSDGDRLAIRERIEAYSDAVFRRDADAWIGNWAEGSTWSLPGIEVSGRDNIKAAWQAAMASFPLAALFVQVGSIAVEGDAAAARTYTQEVLTDPNGAVRRIVGAYDDELVKQDGRWLFRRREYRILHDTAEG</sequence>
<dbReference type="NCBIfam" id="TIGR02246">
    <property type="entry name" value="SgcJ/EcaC family oxidoreductase"/>
    <property type="match status" value="1"/>
</dbReference>
<dbReference type="SUPFAM" id="SSF54427">
    <property type="entry name" value="NTF2-like"/>
    <property type="match status" value="1"/>
</dbReference>
<dbReference type="Pfam" id="PF13577">
    <property type="entry name" value="SnoaL_4"/>
    <property type="match status" value="1"/>
</dbReference>
<evidence type="ECO:0000259" key="1">
    <source>
        <dbReference type="Pfam" id="PF13577"/>
    </source>
</evidence>
<reference evidence="2" key="1">
    <citation type="submission" date="2021-04" db="EMBL/GenBank/DDBJ databases">
        <title>The complete genome sequence of Caulobacter sp. S6.</title>
        <authorList>
            <person name="Tang Y."/>
            <person name="Ouyang W."/>
            <person name="Liu Q."/>
            <person name="Huang B."/>
            <person name="Guo Z."/>
            <person name="Lei P."/>
        </authorList>
    </citation>
    <scope>NUCLEOTIDE SEQUENCE</scope>
    <source>
        <strain evidence="2">S6</strain>
    </source>
</reference>
<protein>
    <submittedName>
        <fullName evidence="2">Nuclear transport factor 2 family protein</fullName>
    </submittedName>
</protein>
<dbReference type="InterPro" id="IPR037401">
    <property type="entry name" value="SnoaL-like"/>
</dbReference>
<feature type="domain" description="SnoaL-like" evidence="1">
    <location>
        <begin position="9"/>
        <end position="125"/>
    </location>
</feature>
<dbReference type="Proteomes" id="UP000676409">
    <property type="component" value="Chromosome"/>
</dbReference>
<name>A0A975G438_9CAUL</name>
<accession>A0A975G438</accession>
<keyword evidence="3" id="KW-1185">Reference proteome</keyword>
<dbReference type="EMBL" id="CP073078">
    <property type="protein sequence ID" value="QUD90505.1"/>
    <property type="molecule type" value="Genomic_DNA"/>
</dbReference>
<organism evidence="2 3">
    <name type="scientific">Phenylobacterium montanum</name>
    <dbReference type="NCBI Taxonomy" id="2823693"/>
    <lineage>
        <taxon>Bacteria</taxon>
        <taxon>Pseudomonadati</taxon>
        <taxon>Pseudomonadota</taxon>
        <taxon>Alphaproteobacteria</taxon>
        <taxon>Caulobacterales</taxon>
        <taxon>Caulobacteraceae</taxon>
        <taxon>Phenylobacterium</taxon>
    </lineage>
</organism>
<dbReference type="InterPro" id="IPR032710">
    <property type="entry name" value="NTF2-like_dom_sf"/>
</dbReference>
<dbReference type="Gene3D" id="3.10.450.50">
    <property type="match status" value="1"/>
</dbReference>
<gene>
    <name evidence="2" type="ORF">KCG34_11885</name>
</gene>
<dbReference type="InterPro" id="IPR011944">
    <property type="entry name" value="Steroid_delta5-4_isomerase"/>
</dbReference>
<evidence type="ECO:0000313" key="3">
    <source>
        <dbReference type="Proteomes" id="UP000676409"/>
    </source>
</evidence>
<dbReference type="AlphaFoldDB" id="A0A975G438"/>
<proteinExistence type="predicted"/>
<dbReference type="KEGG" id="caul:KCG34_11885"/>